<dbReference type="EMBL" id="AGNL01016146">
    <property type="protein sequence ID" value="EJK65234.1"/>
    <property type="molecule type" value="Genomic_DNA"/>
</dbReference>
<sequence length="321" mass="35305">MPLSRVLSSLLPASALPAPSSYEQVGHVAHVNLRREHKAHGRLIGEVMLDRLRPAIRTVVDKVGTVGGPYRTYETDLLAGDDDYDVTVTEHGTSLSFDLRRVYWCTRLEGRGRGRYGRSSATARRSPTRSAAWGAVHPGGARAGVPRRRERPQPRRGRVLQEERGPQRDRRRGGTVVGLRPARLTSSTRSGGGRAAGGTARRHPPEGARVHVRAGGRRGRRRRGRRAGEDGGRGRRGRGGRRPPPRGWVRRAEQVPPVVPGRARVPRGGQGGQGRRAGEAGRLRLVQRHEATPQEDAGRLWKRRIERSLPVVRLVHGASSL</sequence>
<dbReference type="Proteomes" id="UP000266841">
    <property type="component" value="Unassembled WGS sequence"/>
</dbReference>
<dbReference type="SUPFAM" id="SSF53335">
    <property type="entry name" value="S-adenosyl-L-methionine-dependent methyltransferases"/>
    <property type="match status" value="1"/>
</dbReference>
<evidence type="ECO:0000313" key="11">
    <source>
        <dbReference type="Proteomes" id="UP000266841"/>
    </source>
</evidence>
<dbReference type="Gene3D" id="3.30.300.110">
    <property type="entry name" value="Met-10+ protein-like domains"/>
    <property type="match status" value="1"/>
</dbReference>
<evidence type="ECO:0000256" key="7">
    <source>
        <dbReference type="ARBA" id="ARBA00047783"/>
    </source>
</evidence>
<dbReference type="InterPro" id="IPR030382">
    <property type="entry name" value="MeTrfase_TRM5/TYW2"/>
</dbReference>
<feature type="compositionally biased region" description="Basic residues" evidence="8">
    <location>
        <begin position="210"/>
        <end position="225"/>
    </location>
</feature>
<feature type="compositionally biased region" description="Basic and acidic residues" evidence="8">
    <location>
        <begin position="159"/>
        <end position="168"/>
    </location>
</feature>
<feature type="compositionally biased region" description="Low complexity" evidence="8">
    <location>
        <begin position="254"/>
        <end position="267"/>
    </location>
</feature>
<feature type="region of interest" description="Disordered" evidence="8">
    <location>
        <begin position="113"/>
        <end position="282"/>
    </location>
</feature>
<dbReference type="Pfam" id="PF25133">
    <property type="entry name" value="TYW2_N_2"/>
    <property type="match status" value="1"/>
</dbReference>
<dbReference type="GO" id="GO:0005739">
    <property type="term" value="C:mitochondrion"/>
    <property type="evidence" value="ECO:0007669"/>
    <property type="project" value="GOC"/>
</dbReference>
<comment type="similarity">
    <text evidence="1">Belongs to the class I-like SAM-binding methyltransferase superfamily. TRM5/TYW2 family.</text>
</comment>
<evidence type="ECO:0000256" key="4">
    <source>
        <dbReference type="ARBA" id="ARBA00022679"/>
    </source>
</evidence>
<organism evidence="10 11">
    <name type="scientific">Thalassiosira oceanica</name>
    <name type="common">Marine diatom</name>
    <dbReference type="NCBI Taxonomy" id="159749"/>
    <lineage>
        <taxon>Eukaryota</taxon>
        <taxon>Sar</taxon>
        <taxon>Stramenopiles</taxon>
        <taxon>Ochrophyta</taxon>
        <taxon>Bacillariophyta</taxon>
        <taxon>Coscinodiscophyceae</taxon>
        <taxon>Thalassiosirophycidae</taxon>
        <taxon>Thalassiosirales</taxon>
        <taxon>Thalassiosiraceae</taxon>
        <taxon>Thalassiosira</taxon>
    </lineage>
</organism>
<accession>K0SJW8</accession>
<keyword evidence="4" id="KW-0808">Transferase</keyword>
<keyword evidence="3" id="KW-0489">Methyltransferase</keyword>
<dbReference type="InterPro" id="IPR056744">
    <property type="entry name" value="TRM5/TYW2-like_N"/>
</dbReference>
<protein>
    <recommendedName>
        <fullName evidence="9">SAM-dependent methyltransferase TRM5/TYW2-type domain-containing protein</fullName>
    </recommendedName>
</protein>
<dbReference type="PROSITE" id="PS51684">
    <property type="entry name" value="SAM_MT_TRM5_TYW2"/>
    <property type="match status" value="1"/>
</dbReference>
<evidence type="ECO:0000256" key="1">
    <source>
        <dbReference type="ARBA" id="ARBA00009775"/>
    </source>
</evidence>
<reference evidence="10 11" key="1">
    <citation type="journal article" date="2012" name="Genome Biol.">
        <title>Genome and low-iron response of an oceanic diatom adapted to chronic iron limitation.</title>
        <authorList>
            <person name="Lommer M."/>
            <person name="Specht M."/>
            <person name="Roy A.S."/>
            <person name="Kraemer L."/>
            <person name="Andreson R."/>
            <person name="Gutowska M.A."/>
            <person name="Wolf J."/>
            <person name="Bergner S.V."/>
            <person name="Schilhabel M.B."/>
            <person name="Klostermeier U.C."/>
            <person name="Beiko R.G."/>
            <person name="Rosenstiel P."/>
            <person name="Hippler M."/>
            <person name="Laroche J."/>
        </authorList>
    </citation>
    <scope>NUCLEOTIDE SEQUENCE [LARGE SCALE GENOMIC DNA]</scope>
    <source>
        <strain evidence="10 11">CCMP1005</strain>
    </source>
</reference>
<evidence type="ECO:0000256" key="2">
    <source>
        <dbReference type="ARBA" id="ARBA00022490"/>
    </source>
</evidence>
<dbReference type="eggNOG" id="KOG2078">
    <property type="taxonomic scope" value="Eukaryota"/>
</dbReference>
<keyword evidence="5" id="KW-0949">S-adenosyl-L-methionine</keyword>
<keyword evidence="11" id="KW-1185">Reference proteome</keyword>
<dbReference type="FunFam" id="3.30.300.110:FF:000001">
    <property type="entry name" value="tRNA (guanine(37)-N1)-methyltransferase"/>
    <property type="match status" value="1"/>
</dbReference>
<proteinExistence type="inferred from homology"/>
<keyword evidence="2" id="KW-0963">Cytoplasm</keyword>
<feature type="domain" description="SAM-dependent methyltransferase TRM5/TYW2-type" evidence="9">
    <location>
        <begin position="22"/>
        <end position="110"/>
    </location>
</feature>
<dbReference type="GO" id="GO:0070901">
    <property type="term" value="P:mitochondrial tRNA methylation"/>
    <property type="evidence" value="ECO:0007669"/>
    <property type="project" value="UniProtKB-ARBA"/>
</dbReference>
<keyword evidence="6" id="KW-0819">tRNA processing</keyword>
<dbReference type="AlphaFoldDB" id="K0SJW8"/>
<evidence type="ECO:0000256" key="8">
    <source>
        <dbReference type="SAM" id="MobiDB-lite"/>
    </source>
</evidence>
<gene>
    <name evidence="10" type="ORF">THAOC_13935</name>
</gene>
<evidence type="ECO:0000256" key="5">
    <source>
        <dbReference type="ARBA" id="ARBA00022691"/>
    </source>
</evidence>
<comment type="caution">
    <text evidence="10">The sequence shown here is derived from an EMBL/GenBank/DDBJ whole genome shotgun (WGS) entry which is preliminary data.</text>
</comment>
<dbReference type="InterPro" id="IPR029063">
    <property type="entry name" value="SAM-dependent_MTases_sf"/>
</dbReference>
<feature type="compositionally biased region" description="Basic residues" evidence="8">
    <location>
        <begin position="145"/>
        <end position="158"/>
    </location>
</feature>
<evidence type="ECO:0000256" key="6">
    <source>
        <dbReference type="ARBA" id="ARBA00022694"/>
    </source>
</evidence>
<evidence type="ECO:0000256" key="3">
    <source>
        <dbReference type="ARBA" id="ARBA00022603"/>
    </source>
</evidence>
<dbReference type="GO" id="GO:0052906">
    <property type="term" value="F:tRNA (guanine(37)-N1)-methyltransferase activity"/>
    <property type="evidence" value="ECO:0007669"/>
    <property type="project" value="UniProtKB-EC"/>
</dbReference>
<feature type="compositionally biased region" description="Low complexity" evidence="8">
    <location>
        <begin position="117"/>
        <end position="144"/>
    </location>
</feature>
<feature type="compositionally biased region" description="Basic residues" evidence="8">
    <location>
        <begin position="234"/>
        <end position="244"/>
    </location>
</feature>
<evidence type="ECO:0000259" key="9">
    <source>
        <dbReference type="PROSITE" id="PS51684"/>
    </source>
</evidence>
<comment type="catalytic activity">
    <reaction evidence="7">
        <text>guanosine(37) in tRNA + S-adenosyl-L-methionine = N(1)-methylguanosine(37) in tRNA + S-adenosyl-L-homocysteine + H(+)</text>
        <dbReference type="Rhea" id="RHEA:36899"/>
        <dbReference type="Rhea" id="RHEA-COMP:10145"/>
        <dbReference type="Rhea" id="RHEA-COMP:10147"/>
        <dbReference type="ChEBI" id="CHEBI:15378"/>
        <dbReference type="ChEBI" id="CHEBI:57856"/>
        <dbReference type="ChEBI" id="CHEBI:59789"/>
        <dbReference type="ChEBI" id="CHEBI:73542"/>
        <dbReference type="ChEBI" id="CHEBI:74269"/>
        <dbReference type="EC" id="2.1.1.228"/>
    </reaction>
</comment>
<name>K0SJW8_THAOC</name>
<dbReference type="OrthoDB" id="43296at2759"/>
<evidence type="ECO:0000313" key="10">
    <source>
        <dbReference type="EMBL" id="EJK65234.1"/>
    </source>
</evidence>